<keyword evidence="6 13" id="KW-0547">Nucleotide-binding</keyword>
<feature type="transmembrane region" description="Helical" evidence="13">
    <location>
        <begin position="1217"/>
        <end position="1236"/>
    </location>
</feature>
<accession>W3VTY8</accession>
<feature type="transmembrane region" description="Helical" evidence="13">
    <location>
        <begin position="608"/>
        <end position="627"/>
    </location>
</feature>
<dbReference type="GO" id="GO:0019829">
    <property type="term" value="F:ATPase-coupled monoatomic cation transmembrane transporter activity"/>
    <property type="evidence" value="ECO:0007669"/>
    <property type="project" value="UniProtKB-UniRule"/>
</dbReference>
<dbReference type="PANTHER" id="PTHR45630:SF8">
    <property type="entry name" value="CATION-TRANSPORTING ATPASE"/>
    <property type="match status" value="1"/>
</dbReference>
<dbReference type="Pfam" id="PF12409">
    <property type="entry name" value="P5-ATPase"/>
    <property type="match status" value="1"/>
</dbReference>
<evidence type="ECO:0000256" key="11">
    <source>
        <dbReference type="ARBA" id="ARBA00023136"/>
    </source>
</evidence>
<evidence type="ECO:0000256" key="7">
    <source>
        <dbReference type="ARBA" id="ARBA00022840"/>
    </source>
</evidence>
<protein>
    <recommendedName>
        <fullName evidence="13">Cation-transporting ATPase</fullName>
        <ecNumber evidence="13">7.2.2.-</ecNumber>
    </recommendedName>
</protein>
<dbReference type="SUPFAM" id="SSF81653">
    <property type="entry name" value="Calcium ATPase, transduction domain A"/>
    <property type="match status" value="1"/>
</dbReference>
<dbReference type="SUPFAM" id="SSF81665">
    <property type="entry name" value="Calcium ATPase, transmembrane domain M"/>
    <property type="match status" value="1"/>
</dbReference>
<dbReference type="SFLD" id="SFLDF00027">
    <property type="entry name" value="p-type_atpase"/>
    <property type="match status" value="1"/>
</dbReference>
<dbReference type="InterPro" id="IPR036412">
    <property type="entry name" value="HAD-like_sf"/>
</dbReference>
<sequence length="1342" mass="147040">MSNTSPLEPCPPDGAPVTRFTLLEPESDSLLQQLEPEDKIVAVSDATPRTSSGVDTKTDDASDAIPDHHLPPRPELDEIVQAARLAHDQRTPGEKRDERISFDSDNAADQEHDDTRQSIYLVDEDIQLHLRFYRRNIPMLILWYSLCILTAGIWFIVDNWANNKFWIRCNTSSATLKARSNSDKLVRIKSKHGEVEILPLKRATFPHPMPFAQVFPPSLKEPFRSPDDVLAAATSTANTSASDANTVEQLGYVDILEYRATTFLLHPVTGKFHLLASWRDPAWATALTSTGLPSTQLRDRHALFGPNQVSVKGKSVLDIMIEEVLHPFYIFQIYSIVLWCNDEYVPYAIVIGIVSIIGILATTVTTKAAIEKLKKMSRFSCDVSVLRASSAGPASSLGASPLAEKVDSTASAESDAKQLDDLQRAWKQLNSEDLVPGDIVDLGAKHNESNGDSFGHRLIETLPCDLVLLEGDCIVNESMLTGESVPVVKSAVSRADLADVLAAGSDLARLDKNVLYSGTKLIRVRPGASSATRALVIRTGFSTAKGSLVRQMLFPRPISHKFYRDAFYFIGNLFIIATIGMVASIIYFKIIGVSSEEIALRSLDVLTIAVPPALPATLSICVTFSIARLKRGDIFCLSPQRINVAGMVNMFVFDKTGTLTEEGLDVLGIRTVRAGKFTDLVQHAPAPAQGRDDKTSEGSSEGELSLVEAMATAHDLNLLDGEPIGEPLEVKMLEWTRRKLQDDAALAPVHLTNESAVLQSESRPLTKDGTLARVPVILADGTRASLAVVRTFEFTASLRRMSVVVKRDNERGAQVYCKGAPESIASLCHPSSLPSDYNAVLDRCTRSGFRVLAVAGKHIDALGWNGAQTLTRTQAESQLDFLGLIVFENKLKAATTASIATITTDARLPIKMCTGDSVLTAVSVGKECGIVDAHAEVFTPRLAHGHDKDSKAPAVVEWVSVDNEHNRLDAYTLDPVAREGETPRRLKDVELAVSGEILRTLIETCSAETLARILVHCKIFGRFSPEQKQELVERLQTHGYVVAFTGDGANDCGALKSADVGLSLSEAEASVAAPFTSRKKDISAIIHLIREGRSTLSVSFAMFKFMSCYSLAEYFTVILLYGKATSLDNAEYLFIDIFCVLPIAIGLANSLPAKRLFRLPPEARLSSSKPVVSMLGQVILGFLAQTVVYVVLHQKSWYEPPEFDPEDLTLNDMDNTALFRTSVFSYIIAGLAYSLGPPHRQLLAFNWILAPALVILSIFSFYFLFLTGGPFFSLFGFVEMPHHFSWIIFGVIMAQFGLGMLFEFFAVAPVARAIAKLFNAAKKRLGGKKKKPYRITEKAIYA</sequence>
<feature type="domain" description="P5B-type ATPase N-terminal" evidence="17">
    <location>
        <begin position="125"/>
        <end position="265"/>
    </location>
</feature>
<dbReference type="SFLD" id="SFLDS00003">
    <property type="entry name" value="Haloacid_Dehalogenase"/>
    <property type="match status" value="1"/>
</dbReference>
<dbReference type="SUPFAM" id="SSF56784">
    <property type="entry name" value="HAD-like"/>
    <property type="match status" value="1"/>
</dbReference>
<dbReference type="Proteomes" id="UP000019462">
    <property type="component" value="Unassembled WGS sequence"/>
</dbReference>
<evidence type="ECO:0000256" key="14">
    <source>
        <dbReference type="SAM" id="MobiDB-lite"/>
    </source>
</evidence>
<dbReference type="InterPro" id="IPR023214">
    <property type="entry name" value="HAD_sf"/>
</dbReference>
<feature type="region of interest" description="Disordered" evidence="14">
    <location>
        <begin position="683"/>
        <end position="703"/>
    </location>
</feature>
<feature type="compositionally biased region" description="Basic and acidic residues" evidence="14">
    <location>
        <begin position="85"/>
        <end position="102"/>
    </location>
</feature>
<feature type="domain" description="Cation-transporting P-type ATPase N-terminal" evidence="16">
    <location>
        <begin position="289"/>
        <end position="339"/>
    </location>
</feature>
<dbReference type="InterPro" id="IPR001757">
    <property type="entry name" value="P_typ_ATPase"/>
</dbReference>
<evidence type="ECO:0000256" key="13">
    <source>
        <dbReference type="RuleBase" id="RU362082"/>
    </source>
</evidence>
<dbReference type="SUPFAM" id="SSF81660">
    <property type="entry name" value="Metal cation-transporting ATPase, ATP-binding domain N"/>
    <property type="match status" value="1"/>
</dbReference>
<comment type="similarity">
    <text evidence="2 13">Belongs to the cation transport ATPase (P-type) (TC 3.A.3) family. Type V subfamily.</text>
</comment>
<dbReference type="EC" id="7.2.2.-" evidence="13"/>
<evidence type="ECO:0000256" key="5">
    <source>
        <dbReference type="ARBA" id="ARBA00022723"/>
    </source>
</evidence>
<evidence type="ECO:0000256" key="8">
    <source>
        <dbReference type="ARBA" id="ARBA00022842"/>
    </source>
</evidence>
<comment type="subcellular location">
    <subcellularLocation>
        <location evidence="1 13">Membrane</location>
        <topology evidence="1 13">Multi-pass membrane protein</topology>
    </subcellularLocation>
</comment>
<feature type="transmembrane region" description="Helical" evidence="13">
    <location>
        <begin position="344"/>
        <end position="370"/>
    </location>
</feature>
<dbReference type="Pfam" id="PF00122">
    <property type="entry name" value="E1-E2_ATPase"/>
    <property type="match status" value="1"/>
</dbReference>
<proteinExistence type="inferred from homology"/>
<dbReference type="NCBIfam" id="TIGR01657">
    <property type="entry name" value="P-ATPase-V"/>
    <property type="match status" value="1"/>
</dbReference>
<comment type="caution">
    <text evidence="18">The sequence shown here is derived from an EMBL/GenBank/DDBJ whole genome shotgun (WGS) entry which is preliminary data.</text>
</comment>
<keyword evidence="5 13" id="KW-0479">Metal-binding</keyword>
<evidence type="ECO:0000259" key="17">
    <source>
        <dbReference type="Pfam" id="PF12409"/>
    </source>
</evidence>
<dbReference type="PRINTS" id="PR00119">
    <property type="entry name" value="CATATPASE"/>
</dbReference>
<dbReference type="InterPro" id="IPR018303">
    <property type="entry name" value="ATPase_P-typ_P_site"/>
</dbReference>
<dbReference type="PROSITE" id="PS00154">
    <property type="entry name" value="ATPASE_E1_E2"/>
    <property type="match status" value="1"/>
</dbReference>
<dbReference type="Gene3D" id="2.70.150.10">
    <property type="entry name" value="Calcium-transporting ATPase, cytoplasmic transduction domain A"/>
    <property type="match status" value="1"/>
</dbReference>
<dbReference type="GO" id="GO:0140358">
    <property type="term" value="F:P-type transmembrane transporter activity"/>
    <property type="evidence" value="ECO:0007669"/>
    <property type="project" value="InterPro"/>
</dbReference>
<gene>
    <name evidence="18" type="ORF">PaG_00560</name>
</gene>
<feature type="region of interest" description="Disordered" evidence="14">
    <location>
        <begin position="85"/>
        <end position="113"/>
    </location>
</feature>
<evidence type="ECO:0000313" key="18">
    <source>
        <dbReference type="EMBL" id="ETS65103.1"/>
    </source>
</evidence>
<keyword evidence="7 13" id="KW-0067">ATP-binding</keyword>
<evidence type="ECO:0000256" key="9">
    <source>
        <dbReference type="ARBA" id="ARBA00022967"/>
    </source>
</evidence>
<keyword evidence="4 13" id="KW-0812">Transmembrane</keyword>
<name>W3VTY8_MOEAP</name>
<feature type="transmembrane region" description="Helical" evidence="13">
    <location>
        <begin position="1171"/>
        <end position="1192"/>
    </location>
</feature>
<dbReference type="PANTHER" id="PTHR45630">
    <property type="entry name" value="CATION-TRANSPORTING ATPASE-RELATED"/>
    <property type="match status" value="1"/>
</dbReference>
<evidence type="ECO:0000256" key="3">
    <source>
        <dbReference type="ARBA" id="ARBA00022553"/>
    </source>
</evidence>
<keyword evidence="19" id="KW-1185">Reference proteome</keyword>
<dbReference type="FunFam" id="1.20.1110.10:FF:000023">
    <property type="entry name" value="Cation-transporting ATPase"/>
    <property type="match status" value="1"/>
</dbReference>
<dbReference type="InterPro" id="IPR004014">
    <property type="entry name" value="ATPase_P-typ_cation-transptr_N"/>
</dbReference>
<dbReference type="NCBIfam" id="TIGR01494">
    <property type="entry name" value="ATPase_P-type"/>
    <property type="match status" value="2"/>
</dbReference>
<feature type="transmembrane region" description="Helical" evidence="13">
    <location>
        <begin position="1100"/>
        <end position="1121"/>
    </location>
</feature>
<dbReference type="InterPro" id="IPR044492">
    <property type="entry name" value="P_typ_ATPase_HD_dom"/>
</dbReference>
<dbReference type="GO" id="GO:0046872">
    <property type="term" value="F:metal ion binding"/>
    <property type="evidence" value="ECO:0007669"/>
    <property type="project" value="UniProtKB-UniRule"/>
</dbReference>
<dbReference type="InterPro" id="IPR023299">
    <property type="entry name" value="ATPase_P-typ_cyto_dom_N"/>
</dbReference>
<feature type="compositionally biased region" description="Basic and acidic residues" evidence="14">
    <location>
        <begin position="56"/>
        <end position="73"/>
    </location>
</feature>
<evidence type="ECO:0000259" key="15">
    <source>
        <dbReference type="Pfam" id="PF00122"/>
    </source>
</evidence>
<dbReference type="GO" id="GO:0016887">
    <property type="term" value="F:ATP hydrolysis activity"/>
    <property type="evidence" value="ECO:0007669"/>
    <property type="project" value="InterPro"/>
</dbReference>
<evidence type="ECO:0000256" key="2">
    <source>
        <dbReference type="ARBA" id="ARBA00006000"/>
    </source>
</evidence>
<dbReference type="SFLD" id="SFLDG00002">
    <property type="entry name" value="C1.7:_P-type_atpase_like"/>
    <property type="match status" value="1"/>
</dbReference>
<evidence type="ECO:0000256" key="6">
    <source>
        <dbReference type="ARBA" id="ARBA00022741"/>
    </source>
</evidence>
<dbReference type="GO" id="GO:0016020">
    <property type="term" value="C:membrane"/>
    <property type="evidence" value="ECO:0007669"/>
    <property type="project" value="UniProtKB-SubCell"/>
</dbReference>
<dbReference type="GO" id="GO:0005524">
    <property type="term" value="F:ATP binding"/>
    <property type="evidence" value="ECO:0007669"/>
    <property type="project" value="UniProtKB-UniRule"/>
</dbReference>
<keyword evidence="10 13" id="KW-1133">Transmembrane helix</keyword>
<evidence type="ECO:0000256" key="1">
    <source>
        <dbReference type="ARBA" id="ARBA00004141"/>
    </source>
</evidence>
<dbReference type="FunFam" id="3.40.50.1000:FF:000068">
    <property type="entry name" value="Cation-transporting ATPase"/>
    <property type="match status" value="1"/>
</dbReference>
<dbReference type="GO" id="GO:0006874">
    <property type="term" value="P:intracellular calcium ion homeostasis"/>
    <property type="evidence" value="ECO:0007669"/>
    <property type="project" value="TreeGrafter"/>
</dbReference>
<evidence type="ECO:0000259" key="16">
    <source>
        <dbReference type="Pfam" id="PF00690"/>
    </source>
</evidence>
<dbReference type="InterPro" id="IPR047819">
    <property type="entry name" value="P5A-ATPase_N"/>
</dbReference>
<evidence type="ECO:0000313" key="19">
    <source>
        <dbReference type="Proteomes" id="UP000019462"/>
    </source>
</evidence>
<dbReference type="HOGENOM" id="CLU_001828_3_1_1"/>
<feature type="transmembrane region" description="Helical" evidence="13">
    <location>
        <begin position="1243"/>
        <end position="1266"/>
    </location>
</feature>
<organism evidence="18 19">
    <name type="scientific">Moesziomyces aphidis</name>
    <name type="common">Pseudozyma aphidis</name>
    <dbReference type="NCBI Taxonomy" id="84754"/>
    <lineage>
        <taxon>Eukaryota</taxon>
        <taxon>Fungi</taxon>
        <taxon>Dikarya</taxon>
        <taxon>Basidiomycota</taxon>
        <taxon>Ustilaginomycotina</taxon>
        <taxon>Ustilaginomycetes</taxon>
        <taxon>Ustilaginales</taxon>
        <taxon>Ustilaginaceae</taxon>
        <taxon>Moesziomyces</taxon>
    </lineage>
</organism>
<feature type="domain" description="P-type ATPase A" evidence="15">
    <location>
        <begin position="425"/>
        <end position="552"/>
    </location>
</feature>
<dbReference type="InterPro" id="IPR008250">
    <property type="entry name" value="ATPase_P-typ_transduc_dom_A_sf"/>
</dbReference>
<dbReference type="Pfam" id="PF00690">
    <property type="entry name" value="Cation_ATPase_N"/>
    <property type="match status" value="1"/>
</dbReference>
<dbReference type="InterPro" id="IPR023298">
    <property type="entry name" value="ATPase_P-typ_TM_dom_sf"/>
</dbReference>
<dbReference type="InterPro" id="IPR006544">
    <property type="entry name" value="P-type_TPase_V"/>
</dbReference>
<keyword evidence="11 13" id="KW-0472">Membrane</keyword>
<dbReference type="Pfam" id="PF13246">
    <property type="entry name" value="Cation_ATPase"/>
    <property type="match status" value="1"/>
</dbReference>
<keyword evidence="8 13" id="KW-0460">Magnesium</keyword>
<comment type="catalytic activity">
    <reaction evidence="12 13">
        <text>ATP + H2O = ADP + phosphate + H(+)</text>
        <dbReference type="Rhea" id="RHEA:13065"/>
        <dbReference type="ChEBI" id="CHEBI:15377"/>
        <dbReference type="ChEBI" id="CHEBI:15378"/>
        <dbReference type="ChEBI" id="CHEBI:30616"/>
        <dbReference type="ChEBI" id="CHEBI:43474"/>
        <dbReference type="ChEBI" id="CHEBI:456216"/>
    </reaction>
</comment>
<feature type="transmembrane region" description="Helical" evidence="13">
    <location>
        <begin position="1133"/>
        <end position="1151"/>
    </location>
</feature>
<evidence type="ECO:0000256" key="4">
    <source>
        <dbReference type="ARBA" id="ARBA00022692"/>
    </source>
</evidence>
<feature type="transmembrane region" description="Helical" evidence="13">
    <location>
        <begin position="1286"/>
        <end position="1315"/>
    </location>
</feature>
<reference evidence="18 19" key="1">
    <citation type="journal article" date="2014" name="Genome Announc.">
        <title>Genome sequence of the basidiomycetous fungus Pseudozyma aphidis DSM70725, an efficient producer of biosurfactant mannosylerythritol lipids.</title>
        <authorList>
            <person name="Lorenz S."/>
            <person name="Guenther M."/>
            <person name="Grumaz C."/>
            <person name="Rupp S."/>
            <person name="Zibek S."/>
            <person name="Sohn K."/>
        </authorList>
    </citation>
    <scope>NUCLEOTIDE SEQUENCE [LARGE SCALE GENOMIC DNA]</scope>
    <source>
        <strain evidence="19">ATCC 32657 / CBS 517.83 / DSM 70725 / JCM 10318 / NBRC 10182 / NRRL Y-7954 / St-0401</strain>
    </source>
</reference>
<evidence type="ECO:0000256" key="12">
    <source>
        <dbReference type="ARBA" id="ARBA00049360"/>
    </source>
</evidence>
<dbReference type="EMBL" id="AWNI01000003">
    <property type="protein sequence ID" value="ETS65103.1"/>
    <property type="molecule type" value="Genomic_DNA"/>
</dbReference>
<feature type="transmembrane region" description="Helical" evidence="13">
    <location>
        <begin position="566"/>
        <end position="588"/>
    </location>
</feature>
<dbReference type="Gene3D" id="3.40.1110.10">
    <property type="entry name" value="Calcium-transporting ATPase, cytoplasmic domain N"/>
    <property type="match status" value="1"/>
</dbReference>
<feature type="transmembrane region" description="Helical" evidence="13">
    <location>
        <begin position="137"/>
        <end position="157"/>
    </location>
</feature>
<dbReference type="OrthoDB" id="48943at2759"/>
<feature type="region of interest" description="Disordered" evidence="14">
    <location>
        <begin position="34"/>
        <end position="73"/>
    </location>
</feature>
<keyword evidence="3" id="KW-0597">Phosphoprotein</keyword>
<dbReference type="InterPro" id="IPR059000">
    <property type="entry name" value="ATPase_P-type_domA"/>
</dbReference>
<evidence type="ECO:0000256" key="10">
    <source>
        <dbReference type="ARBA" id="ARBA00022989"/>
    </source>
</evidence>
<keyword evidence="9 13" id="KW-1278">Translocase</keyword>
<dbReference type="Gene3D" id="3.40.50.1000">
    <property type="entry name" value="HAD superfamily/HAD-like"/>
    <property type="match status" value="1"/>
</dbReference>